<organism evidence="3 4">
    <name type="scientific">Cobetia amphilecti</name>
    <dbReference type="NCBI Taxonomy" id="1055104"/>
    <lineage>
        <taxon>Bacteria</taxon>
        <taxon>Pseudomonadati</taxon>
        <taxon>Pseudomonadota</taxon>
        <taxon>Gammaproteobacteria</taxon>
        <taxon>Oceanospirillales</taxon>
        <taxon>Halomonadaceae</taxon>
        <taxon>Cobetia</taxon>
    </lineage>
</organism>
<dbReference type="InterPro" id="IPR000620">
    <property type="entry name" value="EamA_dom"/>
</dbReference>
<dbReference type="Pfam" id="PF00892">
    <property type="entry name" value="EamA"/>
    <property type="match status" value="2"/>
</dbReference>
<dbReference type="Proteomes" id="UP001229025">
    <property type="component" value="Unassembled WGS sequence"/>
</dbReference>
<evidence type="ECO:0000259" key="2">
    <source>
        <dbReference type="Pfam" id="PF00892"/>
    </source>
</evidence>
<keyword evidence="4" id="KW-1185">Reference proteome</keyword>
<dbReference type="InterPro" id="IPR037185">
    <property type="entry name" value="EmrE-like"/>
</dbReference>
<feature type="domain" description="EamA" evidence="2">
    <location>
        <begin position="172"/>
        <end position="325"/>
    </location>
</feature>
<feature type="transmembrane region" description="Helical" evidence="1">
    <location>
        <begin position="53"/>
        <end position="72"/>
    </location>
</feature>
<dbReference type="RefSeq" id="WP_284726662.1">
    <property type="nucleotide sequence ID" value="NZ_CP136695.1"/>
</dbReference>
<keyword evidence="1" id="KW-0472">Membrane</keyword>
<accession>A0ABT6UPX8</accession>
<feature type="transmembrane region" description="Helical" evidence="1">
    <location>
        <begin position="20"/>
        <end position="41"/>
    </location>
</feature>
<feature type="transmembrane region" description="Helical" evidence="1">
    <location>
        <begin position="202"/>
        <end position="223"/>
    </location>
</feature>
<dbReference type="GeneID" id="97327367"/>
<feature type="transmembrane region" description="Helical" evidence="1">
    <location>
        <begin position="93"/>
        <end position="111"/>
    </location>
</feature>
<feature type="domain" description="EamA" evidence="2">
    <location>
        <begin position="51"/>
        <end position="162"/>
    </location>
</feature>
<comment type="caution">
    <text evidence="3">The sequence shown here is derived from an EMBL/GenBank/DDBJ whole genome shotgun (WGS) entry which is preliminary data.</text>
</comment>
<protein>
    <submittedName>
        <fullName evidence="3">DMT family transporter</fullName>
    </submittedName>
</protein>
<feature type="transmembrane region" description="Helical" evidence="1">
    <location>
        <begin position="146"/>
        <end position="163"/>
    </location>
</feature>
<feature type="transmembrane region" description="Helical" evidence="1">
    <location>
        <begin position="169"/>
        <end position="190"/>
    </location>
</feature>
<name>A0ABT6UPX8_9GAMM</name>
<evidence type="ECO:0000313" key="3">
    <source>
        <dbReference type="EMBL" id="MDI5884128.1"/>
    </source>
</evidence>
<dbReference type="PANTHER" id="PTHR22911">
    <property type="entry name" value="ACYL-MALONYL CONDENSING ENZYME-RELATED"/>
    <property type="match status" value="1"/>
</dbReference>
<gene>
    <name evidence="3" type="ORF">QLT01_07140</name>
</gene>
<reference evidence="3 4" key="1">
    <citation type="submission" date="2023-04" db="EMBL/GenBank/DDBJ databases">
        <authorList>
            <person name="Otstavnykh N."/>
            <person name="Seitkalieva A."/>
            <person name="Bystritskaya E."/>
        </authorList>
    </citation>
    <scope>NUCLEOTIDE SEQUENCE [LARGE SCALE GENOMIC DNA]</scope>
    <source>
        <strain evidence="3 4">NRIC 0815</strain>
    </source>
</reference>
<reference evidence="4" key="2">
    <citation type="submission" date="2023-07" db="EMBL/GenBank/DDBJ databases">
        <title>Genome-based characterization of strain KMM 296 and proposal for reclassification of Cobetia litoralis and Cobetia pacifica, and emended description of the species Cobetia amphilecti and Cobetia marina.</title>
        <authorList>
            <person name="Balabanova L."/>
            <person name="Nedashkovskaya O."/>
        </authorList>
    </citation>
    <scope>NUCLEOTIDE SEQUENCE [LARGE SCALE GENOMIC DNA]</scope>
    <source>
        <strain evidence="4">NRIC 0815</strain>
    </source>
</reference>
<keyword evidence="1" id="KW-0812">Transmembrane</keyword>
<sequence>MKPSTDSHLSRDHGPDARALQARGVALTALGVLLISPDALLLRLADVADGPLVFWRGLLTAIGFALILLLTQRGGPGQRFASALARMRGCGRTGLWVALLFTGSTLGFVLANQYTRAGNVLIILAASPLFAALMSRLWLGERQPRHVWGAILVSLAGITLLVMDEAGSGSLTGNLLALGCSLSLAGNFTLCRTRPGLDMSPMLTLSGLLTALCGLLACTWLAVSGVGGGEGAAEGLESVLTQLWPSQSDDFGQRAGWLVLLCLVLSPLGFTLIQRGPLYLPSAEVALLMLLESVFGILWVWWVLDESLTLRGWAGGAMVLGAMLIKSLIDRRLRHLQATRTPSADASAGGS</sequence>
<dbReference type="SUPFAM" id="SSF103481">
    <property type="entry name" value="Multidrug resistance efflux transporter EmrE"/>
    <property type="match status" value="2"/>
</dbReference>
<feature type="transmembrane region" description="Helical" evidence="1">
    <location>
        <begin position="285"/>
        <end position="304"/>
    </location>
</feature>
<proteinExistence type="predicted"/>
<dbReference type="EMBL" id="JASCSA010000004">
    <property type="protein sequence ID" value="MDI5884128.1"/>
    <property type="molecule type" value="Genomic_DNA"/>
</dbReference>
<evidence type="ECO:0000313" key="4">
    <source>
        <dbReference type="Proteomes" id="UP001229025"/>
    </source>
</evidence>
<feature type="transmembrane region" description="Helical" evidence="1">
    <location>
        <begin position="310"/>
        <end position="329"/>
    </location>
</feature>
<evidence type="ECO:0000256" key="1">
    <source>
        <dbReference type="SAM" id="Phobius"/>
    </source>
</evidence>
<dbReference type="PANTHER" id="PTHR22911:SF135">
    <property type="entry name" value="BLR4310 PROTEIN"/>
    <property type="match status" value="1"/>
</dbReference>
<feature type="transmembrane region" description="Helical" evidence="1">
    <location>
        <begin position="117"/>
        <end position="139"/>
    </location>
</feature>
<feature type="transmembrane region" description="Helical" evidence="1">
    <location>
        <begin position="255"/>
        <end position="273"/>
    </location>
</feature>
<keyword evidence="1" id="KW-1133">Transmembrane helix</keyword>